<proteinExistence type="predicted"/>
<name>A0AA45ZI29_ANAPH</name>
<comment type="caution">
    <text evidence="1">The sequence shown here is derived from an EMBL/GenBank/DDBJ whole genome shotgun (WGS) entry which is preliminary data.</text>
</comment>
<evidence type="ECO:0000313" key="2">
    <source>
        <dbReference type="Proteomes" id="UP000078419"/>
    </source>
</evidence>
<evidence type="ECO:0000313" key="1">
    <source>
        <dbReference type="EMBL" id="SBO15010.1"/>
    </source>
</evidence>
<sequence>MFDILNGFTTASVDVTCAAGVDDCLKSCDGFSMKDLSLVRATPLEQNIDSEGEAYSMRFTSSSPDEAQHIREKLLDIVVVEKTSTDKSGIALVSASLHEILTVESMLYIGDENTDAYAYERELYVSGLNGEPTSNSGGEGPLVITAKNGASGCTVKVTLNKAKAAAA</sequence>
<dbReference type="RefSeq" id="WP_064661172.1">
    <property type="nucleotide sequence ID" value="NZ_FLLR01000149.1"/>
</dbReference>
<gene>
    <name evidence="1" type="ORF">ANAPC1_01388</name>
</gene>
<reference evidence="2" key="1">
    <citation type="submission" date="2016-03" db="EMBL/GenBank/DDBJ databases">
        <authorList>
            <person name="Loux Valentin"/>
        </authorList>
    </citation>
    <scope>NUCLEOTIDE SEQUENCE [LARGE SCALE GENOMIC DNA]</scope>
    <source>
        <strain evidence="2">C1</strain>
    </source>
</reference>
<dbReference type="Proteomes" id="UP000078419">
    <property type="component" value="Unassembled WGS sequence"/>
</dbReference>
<organism evidence="1 2">
    <name type="scientific">Anaplasma phagocytophilum</name>
    <name type="common">Ehrlichia phagocytophila</name>
    <dbReference type="NCBI Taxonomy" id="948"/>
    <lineage>
        <taxon>Bacteria</taxon>
        <taxon>Pseudomonadati</taxon>
        <taxon>Pseudomonadota</taxon>
        <taxon>Alphaproteobacteria</taxon>
        <taxon>Rickettsiales</taxon>
        <taxon>Anaplasmataceae</taxon>
        <taxon>Anaplasma</taxon>
        <taxon>phagocytophilum group</taxon>
    </lineage>
</organism>
<accession>A0AA45ZI29</accession>
<dbReference type="AlphaFoldDB" id="A0AA45ZI29"/>
<protein>
    <submittedName>
        <fullName evidence="1">Uncharacterized protein</fullName>
    </submittedName>
</protein>
<dbReference type="EMBL" id="FLLR01000149">
    <property type="protein sequence ID" value="SBO15010.1"/>
    <property type="molecule type" value="Genomic_DNA"/>
</dbReference>